<keyword evidence="2" id="KW-1185">Reference proteome</keyword>
<dbReference type="EMBL" id="JARKIB010000104">
    <property type="protein sequence ID" value="KAJ7740117.1"/>
    <property type="molecule type" value="Genomic_DNA"/>
</dbReference>
<name>A0AAD7IEE4_9AGAR</name>
<evidence type="ECO:0000313" key="1">
    <source>
        <dbReference type="EMBL" id="KAJ7740117.1"/>
    </source>
</evidence>
<dbReference type="Proteomes" id="UP001215598">
    <property type="component" value="Unassembled WGS sequence"/>
</dbReference>
<proteinExistence type="predicted"/>
<organism evidence="1 2">
    <name type="scientific">Mycena metata</name>
    <dbReference type="NCBI Taxonomy" id="1033252"/>
    <lineage>
        <taxon>Eukaryota</taxon>
        <taxon>Fungi</taxon>
        <taxon>Dikarya</taxon>
        <taxon>Basidiomycota</taxon>
        <taxon>Agaricomycotina</taxon>
        <taxon>Agaricomycetes</taxon>
        <taxon>Agaricomycetidae</taxon>
        <taxon>Agaricales</taxon>
        <taxon>Marasmiineae</taxon>
        <taxon>Mycenaceae</taxon>
        <taxon>Mycena</taxon>
    </lineage>
</organism>
<gene>
    <name evidence="1" type="ORF">B0H16DRAFT_1378659</name>
</gene>
<dbReference type="AlphaFoldDB" id="A0AAD7IEE4"/>
<protein>
    <submittedName>
        <fullName evidence="1">Uncharacterized protein</fullName>
    </submittedName>
</protein>
<accession>A0AAD7IEE4</accession>
<reference evidence="1" key="1">
    <citation type="submission" date="2023-03" db="EMBL/GenBank/DDBJ databases">
        <title>Massive genome expansion in bonnet fungi (Mycena s.s.) driven by repeated elements and novel gene families across ecological guilds.</title>
        <authorList>
            <consortium name="Lawrence Berkeley National Laboratory"/>
            <person name="Harder C.B."/>
            <person name="Miyauchi S."/>
            <person name="Viragh M."/>
            <person name="Kuo A."/>
            <person name="Thoen E."/>
            <person name="Andreopoulos B."/>
            <person name="Lu D."/>
            <person name="Skrede I."/>
            <person name="Drula E."/>
            <person name="Henrissat B."/>
            <person name="Morin E."/>
            <person name="Kohler A."/>
            <person name="Barry K."/>
            <person name="LaButti K."/>
            <person name="Morin E."/>
            <person name="Salamov A."/>
            <person name="Lipzen A."/>
            <person name="Mereny Z."/>
            <person name="Hegedus B."/>
            <person name="Baldrian P."/>
            <person name="Stursova M."/>
            <person name="Weitz H."/>
            <person name="Taylor A."/>
            <person name="Grigoriev I.V."/>
            <person name="Nagy L.G."/>
            <person name="Martin F."/>
            <person name="Kauserud H."/>
        </authorList>
    </citation>
    <scope>NUCLEOTIDE SEQUENCE</scope>
    <source>
        <strain evidence="1">CBHHK182m</strain>
    </source>
</reference>
<feature type="non-terminal residue" evidence="1">
    <location>
        <position position="1"/>
    </location>
</feature>
<sequence length="366" mass="40109">MTEKGIYTAQARKLARIMADGGCARAKVGPLMVRIGDIFGVRVTRAMDRRTVGRAIEEGGVAARMQAIYELSQSQGVTISADSTSNRGINIESSHMNLRVPDYASGSISTDPNSAPKVRFLGVEKTVDHSSAESVRGWNRRMQENIDLFNRSPLARRLERQYSVREWLRILRGMHGDHASPEKSTAAGLQEQKRDGAIQDLGEDALSGKSYMELVEYLGAWNARKIVEVGGVEGWNALSPAEQTARDVKMMSDIVTALGREAYDALNPADRRMIDLFVWGGCCMHKDLNSFKGGNTEMMLEWRKLGIAGPILLANKDNAALLQNLLDPAQPQDAVLTEDQLRAFEASTRGGVKTAALAGAIFNNKD</sequence>
<evidence type="ECO:0000313" key="2">
    <source>
        <dbReference type="Proteomes" id="UP001215598"/>
    </source>
</evidence>
<comment type="caution">
    <text evidence="1">The sequence shown here is derived from an EMBL/GenBank/DDBJ whole genome shotgun (WGS) entry which is preliminary data.</text>
</comment>